<protein>
    <recommendedName>
        <fullName evidence="4">Protein PHYTOCHROME KINASE SUBSTRATE 1-like</fullName>
    </recommendedName>
</protein>
<feature type="compositionally biased region" description="Low complexity" evidence="1">
    <location>
        <begin position="8"/>
        <end position="19"/>
    </location>
</feature>
<reference evidence="2 3" key="1">
    <citation type="submission" date="2024-01" db="EMBL/GenBank/DDBJ databases">
        <title>The complete chloroplast genome sequence of Lithospermum erythrorhizon: insights into the phylogenetic relationship among Boraginaceae species and the maternal lineages of purple gromwells.</title>
        <authorList>
            <person name="Okada T."/>
            <person name="Watanabe K."/>
        </authorList>
    </citation>
    <scope>NUCLEOTIDE SEQUENCE [LARGE SCALE GENOMIC DNA]</scope>
</reference>
<dbReference type="GO" id="GO:0009638">
    <property type="term" value="P:phototropism"/>
    <property type="evidence" value="ECO:0007669"/>
    <property type="project" value="InterPro"/>
</dbReference>
<feature type="compositionally biased region" description="Low complexity" evidence="1">
    <location>
        <begin position="105"/>
        <end position="117"/>
    </location>
</feature>
<organism evidence="2 3">
    <name type="scientific">Lithospermum erythrorhizon</name>
    <name type="common">Purple gromwell</name>
    <name type="synonym">Lithospermum officinale var. erythrorhizon</name>
    <dbReference type="NCBI Taxonomy" id="34254"/>
    <lineage>
        <taxon>Eukaryota</taxon>
        <taxon>Viridiplantae</taxon>
        <taxon>Streptophyta</taxon>
        <taxon>Embryophyta</taxon>
        <taxon>Tracheophyta</taxon>
        <taxon>Spermatophyta</taxon>
        <taxon>Magnoliopsida</taxon>
        <taxon>eudicotyledons</taxon>
        <taxon>Gunneridae</taxon>
        <taxon>Pentapetalae</taxon>
        <taxon>asterids</taxon>
        <taxon>lamiids</taxon>
        <taxon>Boraginales</taxon>
        <taxon>Boraginaceae</taxon>
        <taxon>Boraginoideae</taxon>
        <taxon>Lithospermeae</taxon>
        <taxon>Lithospermum</taxon>
    </lineage>
</organism>
<evidence type="ECO:0000256" key="1">
    <source>
        <dbReference type="SAM" id="MobiDB-lite"/>
    </source>
</evidence>
<feature type="compositionally biased region" description="Polar residues" evidence="1">
    <location>
        <begin position="20"/>
        <end position="32"/>
    </location>
</feature>
<dbReference type="PANTHER" id="PTHR33781:SF4">
    <property type="entry name" value="PROTEIN PHYTOCHROME KINASE SUBSTRATE 1"/>
    <property type="match status" value="1"/>
</dbReference>
<feature type="region of interest" description="Disordered" evidence="1">
    <location>
        <begin position="99"/>
        <end position="133"/>
    </location>
</feature>
<sequence>MAAATVTSDSSNKSLQSLSFERSTTSRDASFSSYLNGSEENFILPDDRLHPKQKSKTEYEGEIDVFSADKYFNQTVGEMSPNIVNKDDPLDIASLKQKIRPRTPSVRSESSWNSRSSLLHRQKTDQQQKKMNRTKRFLASIGCRCSCNDEDSVHVDNQNSGVKEKGVTTKVDMNQFRRPNSNTWKEDRLTPDRVHDQISNPLHDQDECAKTSLEVFGSPIQTKGDKSSSKEMQVGKLAWVAAIKKVAETEAISADSNGKYNDTDSDASSDLFEIESFSTNTNVNPFLTRQESDGMSAGCVSPASCYAPSEVSVQWSTVTASMADFSMMSDSEELDIITTSTTNHSIKQTTNRRPGILSACQSYKAVKIAGEAYQTTEKAFVQDQKQQQRMETSKQTRFHTEYKLDTTRKDMQRRFTAHSSATESQFKCAPHPMYIH</sequence>
<accession>A0AAV3PIM8</accession>
<gene>
    <name evidence="2" type="ORF">LIER_09712</name>
</gene>
<dbReference type="InterPro" id="IPR039615">
    <property type="entry name" value="PKS"/>
</dbReference>
<evidence type="ECO:0000313" key="2">
    <source>
        <dbReference type="EMBL" id="GAA0150866.1"/>
    </source>
</evidence>
<keyword evidence="3" id="KW-1185">Reference proteome</keyword>
<name>A0AAV3PIM8_LITER</name>
<evidence type="ECO:0000313" key="3">
    <source>
        <dbReference type="Proteomes" id="UP001454036"/>
    </source>
</evidence>
<dbReference type="AlphaFoldDB" id="A0AAV3PIM8"/>
<proteinExistence type="predicted"/>
<evidence type="ECO:0008006" key="4">
    <source>
        <dbReference type="Google" id="ProtNLM"/>
    </source>
</evidence>
<comment type="caution">
    <text evidence="2">The sequence shown here is derived from an EMBL/GenBank/DDBJ whole genome shotgun (WGS) entry which is preliminary data.</text>
</comment>
<dbReference type="PANTHER" id="PTHR33781">
    <property type="entry name" value="PROTEIN PHYTOCHROME KINASE SUBSTRATE 1-RELATED"/>
    <property type="match status" value="1"/>
</dbReference>
<feature type="region of interest" description="Disordered" evidence="1">
    <location>
        <begin position="1"/>
        <end position="32"/>
    </location>
</feature>
<dbReference type="Proteomes" id="UP001454036">
    <property type="component" value="Unassembled WGS sequence"/>
</dbReference>
<dbReference type="EMBL" id="BAABME010001671">
    <property type="protein sequence ID" value="GAA0150866.1"/>
    <property type="molecule type" value="Genomic_DNA"/>
</dbReference>